<proteinExistence type="predicted"/>
<accession>A0ACC0VEF7</accession>
<comment type="caution">
    <text evidence="1">The sequence shown here is derived from an EMBL/GenBank/DDBJ whole genome shotgun (WGS) entry which is preliminary data.</text>
</comment>
<protein>
    <submittedName>
        <fullName evidence="1">Uncharacterized protein</fullName>
    </submittedName>
</protein>
<dbReference type="EMBL" id="CM047940">
    <property type="protein sequence ID" value="KAI9904757.1"/>
    <property type="molecule type" value="Genomic_DNA"/>
</dbReference>
<reference evidence="1" key="1">
    <citation type="submission" date="2022-10" db="EMBL/GenBank/DDBJ databases">
        <title>Complete Genome of Trichothecium roseum strain YXFP-22015, a Plant Pathogen Isolated from Citrus.</title>
        <authorList>
            <person name="Wang Y."/>
            <person name="Zhu L."/>
        </authorList>
    </citation>
    <scope>NUCLEOTIDE SEQUENCE</scope>
    <source>
        <strain evidence="1">YXFP-22015</strain>
    </source>
</reference>
<dbReference type="Proteomes" id="UP001163324">
    <property type="component" value="Chromosome 1"/>
</dbReference>
<organism evidence="1 2">
    <name type="scientific">Trichothecium roseum</name>
    <dbReference type="NCBI Taxonomy" id="47278"/>
    <lineage>
        <taxon>Eukaryota</taxon>
        <taxon>Fungi</taxon>
        <taxon>Dikarya</taxon>
        <taxon>Ascomycota</taxon>
        <taxon>Pezizomycotina</taxon>
        <taxon>Sordariomycetes</taxon>
        <taxon>Hypocreomycetidae</taxon>
        <taxon>Hypocreales</taxon>
        <taxon>Hypocreales incertae sedis</taxon>
        <taxon>Trichothecium</taxon>
    </lineage>
</organism>
<name>A0ACC0VEF7_9HYPO</name>
<sequence>MARELESTFGELGLAQYLDAFVDNGFDTWDTILDIQESDLDALGVKLGHRRKLQRRIANARGIAPSISLSSPAKSTPEETKQQEPPKPKSRSETVTEGGGVAKRKYRRHPKPDDRAPERPPSAYVLFSNKMREDLKSQNLTFTEIAKLVGEHWQNLPPTEKEAYESQANAAKEKYHRDLVEYKKTPEYRQYAQYLREFKEKQAKQNQDISKRPKTESARARHGSSSSGTATGNSSVATSGDSRSRSGSERLRGSEPPPVMQDRMNSLVSTADSSHGSVPALTPHSSLDEPRFSPKTSHFDQASGGLRDTRAMRYMNGGQKPLPSLSDVLDDGPPYGGFAPANGRSHMVDGSRNHGTVRGPAPTLRHEPSSTDSVSVASSAGYSRSSGEGPVPIHTLLADRTMPLSHPHDGGSASPTSLPPIAEPDRSAYNTPHGPRGYGFQSTSSVLQNMKVEKAGDGDVLMMNSDSLPRQDLGQTGQLKDGLDGMDALLKAGEIVGRRY</sequence>
<keyword evidence="2" id="KW-1185">Reference proteome</keyword>
<gene>
    <name evidence="1" type="ORF">N3K66_001286</name>
</gene>
<evidence type="ECO:0000313" key="1">
    <source>
        <dbReference type="EMBL" id="KAI9904757.1"/>
    </source>
</evidence>
<evidence type="ECO:0000313" key="2">
    <source>
        <dbReference type="Proteomes" id="UP001163324"/>
    </source>
</evidence>